<accession>A0A9X4IZM8</accession>
<evidence type="ECO:0000313" key="1">
    <source>
        <dbReference type="EMBL" id="MDE1346665.1"/>
    </source>
</evidence>
<evidence type="ECO:0000313" key="2">
    <source>
        <dbReference type="Proteomes" id="UP001140978"/>
    </source>
</evidence>
<comment type="caution">
    <text evidence="1">The sequence shown here is derived from an EMBL/GenBank/DDBJ whole genome shotgun (WGS) entry which is preliminary data.</text>
</comment>
<gene>
    <name evidence="1" type="ORF">L9X51_09505</name>
</gene>
<proteinExistence type="predicted"/>
<reference evidence="1" key="1">
    <citation type="submission" date="2022-02" db="EMBL/GenBank/DDBJ databases">
        <title>Emergence and expansion in Europe of a Vibrio aestuarianus clonal complex pathogenic for oysters.</title>
        <authorList>
            <person name="Mesnil A."/>
            <person name="Travers M.-A."/>
        </authorList>
    </citation>
    <scope>NUCLEOTIDE SEQUENCE</scope>
    <source>
        <strain evidence="1">19_064_15T1</strain>
    </source>
</reference>
<protein>
    <submittedName>
        <fullName evidence="1">Uncharacterized protein</fullName>
    </submittedName>
</protein>
<sequence>MSSEQFATKVPRIITLSGEEVHEDDAGGFVSWRCTDYVYEGKVLTELGWFNNPDLESIGFILYDGSSIGQTTLYERKGLNHRWDWGSGTDLNYAFIIKPDGTGLYYDFSSVRPGDSTKASSIYKCTQ</sequence>
<name>A0A9X4IZM8_9VIBR</name>
<dbReference type="AlphaFoldDB" id="A0A9X4IZM8"/>
<dbReference type="Proteomes" id="UP001140978">
    <property type="component" value="Unassembled WGS sequence"/>
</dbReference>
<dbReference type="EMBL" id="JAKNAX010000020">
    <property type="protein sequence ID" value="MDE1346665.1"/>
    <property type="molecule type" value="Genomic_DNA"/>
</dbReference>
<dbReference type="RefSeq" id="WP_261914865.1">
    <property type="nucleotide sequence ID" value="NZ_JAKNAX010000020.1"/>
</dbReference>
<organism evidence="1 2">
    <name type="scientific">Vibrio aestuarianus</name>
    <dbReference type="NCBI Taxonomy" id="28171"/>
    <lineage>
        <taxon>Bacteria</taxon>
        <taxon>Pseudomonadati</taxon>
        <taxon>Pseudomonadota</taxon>
        <taxon>Gammaproteobacteria</taxon>
        <taxon>Vibrionales</taxon>
        <taxon>Vibrionaceae</taxon>
        <taxon>Vibrio</taxon>
    </lineage>
</organism>